<evidence type="ECO:0000313" key="2">
    <source>
        <dbReference type="Proteomes" id="UP000800097"/>
    </source>
</evidence>
<accession>A0A6A6JWA7</accession>
<dbReference type="EMBL" id="ML986484">
    <property type="protein sequence ID" value="KAF2280891.1"/>
    <property type="molecule type" value="Genomic_DNA"/>
</dbReference>
<dbReference type="RefSeq" id="XP_033658428.1">
    <property type="nucleotide sequence ID" value="XM_033795040.1"/>
</dbReference>
<dbReference type="AlphaFoldDB" id="A0A6A6JWA7"/>
<protein>
    <submittedName>
        <fullName evidence="1">Uncharacterized protein</fullName>
    </submittedName>
</protein>
<dbReference type="GeneID" id="54548215"/>
<dbReference type="OrthoDB" id="3351042at2759"/>
<evidence type="ECO:0000313" key="1">
    <source>
        <dbReference type="EMBL" id="KAF2280891.1"/>
    </source>
</evidence>
<gene>
    <name evidence="1" type="ORF">EI97DRAFT_366599</name>
</gene>
<proteinExistence type="predicted"/>
<organism evidence="1 2">
    <name type="scientific">Westerdykella ornata</name>
    <dbReference type="NCBI Taxonomy" id="318751"/>
    <lineage>
        <taxon>Eukaryota</taxon>
        <taxon>Fungi</taxon>
        <taxon>Dikarya</taxon>
        <taxon>Ascomycota</taxon>
        <taxon>Pezizomycotina</taxon>
        <taxon>Dothideomycetes</taxon>
        <taxon>Pleosporomycetidae</taxon>
        <taxon>Pleosporales</taxon>
        <taxon>Sporormiaceae</taxon>
        <taxon>Westerdykella</taxon>
    </lineage>
</organism>
<name>A0A6A6JWA7_WESOR</name>
<keyword evidence="2" id="KW-1185">Reference proteome</keyword>
<dbReference type="Proteomes" id="UP000800097">
    <property type="component" value="Unassembled WGS sequence"/>
</dbReference>
<reference evidence="1" key="1">
    <citation type="journal article" date="2020" name="Stud. Mycol.">
        <title>101 Dothideomycetes genomes: a test case for predicting lifestyles and emergence of pathogens.</title>
        <authorList>
            <person name="Haridas S."/>
            <person name="Albert R."/>
            <person name="Binder M."/>
            <person name="Bloem J."/>
            <person name="Labutti K."/>
            <person name="Salamov A."/>
            <person name="Andreopoulos B."/>
            <person name="Baker S."/>
            <person name="Barry K."/>
            <person name="Bills G."/>
            <person name="Bluhm B."/>
            <person name="Cannon C."/>
            <person name="Castanera R."/>
            <person name="Culley D."/>
            <person name="Daum C."/>
            <person name="Ezra D."/>
            <person name="Gonzalez J."/>
            <person name="Henrissat B."/>
            <person name="Kuo A."/>
            <person name="Liang C."/>
            <person name="Lipzen A."/>
            <person name="Lutzoni F."/>
            <person name="Magnuson J."/>
            <person name="Mondo S."/>
            <person name="Nolan M."/>
            <person name="Ohm R."/>
            <person name="Pangilinan J."/>
            <person name="Park H.-J."/>
            <person name="Ramirez L."/>
            <person name="Alfaro M."/>
            <person name="Sun H."/>
            <person name="Tritt A."/>
            <person name="Yoshinaga Y."/>
            <person name="Zwiers L.-H."/>
            <person name="Turgeon B."/>
            <person name="Goodwin S."/>
            <person name="Spatafora J."/>
            <person name="Crous P."/>
            <person name="Grigoriev I."/>
        </authorList>
    </citation>
    <scope>NUCLEOTIDE SEQUENCE</scope>
    <source>
        <strain evidence="1">CBS 379.55</strain>
    </source>
</reference>
<sequence>MLETQNVKSLQVGIKHKLMGVDADLRFWGVYPTRNEKACEKGWFCPYLFASARTPQVPRANDFGMACFYGPFLGGDFALTTTALLPSMPSILSFCPSDPRTDIGTNRLLLFFTGISPYRGNMWSTSRRPGCGTLIFHLMDGCPGLVIPVTSNAPICAWSPWTLSEMRAWQASQMMAMCGLSAPAGKTAGPTGYSPEWQHEQICEWLDTIISVPHIEPAIRDRYVEVLGRSVSLVINGALALDKPHIRPLLAKLDPERAGIVAFRY</sequence>